<dbReference type="Proteomes" id="UP000516480">
    <property type="component" value="Chromosome 6"/>
</dbReference>
<evidence type="ECO:0000313" key="7">
    <source>
        <dbReference type="Proteomes" id="UP000069549"/>
    </source>
</evidence>
<evidence type="ECO:0000313" key="11">
    <source>
        <dbReference type="Proteomes" id="UP000516480"/>
    </source>
</evidence>
<protein>
    <submittedName>
        <fullName evidence="2">Uncharacterized protein</fullName>
    </submittedName>
</protein>
<evidence type="ECO:0000313" key="5">
    <source>
        <dbReference type="EMBL" id="SCO59206.1"/>
    </source>
</evidence>
<evidence type="ECO:0000256" key="1">
    <source>
        <dbReference type="SAM" id="Coils"/>
    </source>
</evidence>
<dbReference type="Proteomes" id="UP000069549">
    <property type="component" value="Chromosome 6"/>
</dbReference>
<dbReference type="Proteomes" id="UP000219860">
    <property type="component" value="Chromosome 6"/>
</dbReference>
<evidence type="ECO:0000313" key="10">
    <source>
        <dbReference type="Proteomes" id="UP000220214"/>
    </source>
</evidence>
<reference evidence="2 7" key="1">
    <citation type="submission" date="2016-02" db="EMBL/GenBank/DDBJ databases">
        <authorList>
            <consortium name="Pathogen Informatics"/>
        </authorList>
    </citation>
    <scope>NUCLEOTIDE SEQUENCE [LARGE SCALE GENOMIC DNA]</scope>
    <source>
        <strain evidence="2 7">K173</strain>
        <strain evidence="3 11">NK65 ny</strain>
        <strain evidence="4 10">NK65e</strain>
        <strain evidence="6 8">SP11 Antwerpcl1</strain>
        <strain evidence="5 9">SP11 RLL</strain>
    </source>
</reference>
<evidence type="ECO:0000313" key="9">
    <source>
        <dbReference type="Proteomes" id="UP000219974"/>
    </source>
</evidence>
<dbReference type="OrthoDB" id="370883at2759"/>
<dbReference type="OMA" id="EEFFRCI"/>
<dbReference type="EMBL" id="LT608270">
    <property type="protein sequence ID" value="SCO59206.1"/>
    <property type="molecule type" value="Genomic_DNA"/>
</dbReference>
<dbReference type="EMBL" id="LT608142">
    <property type="protein sequence ID" value="SCM19986.1"/>
    <property type="molecule type" value="Genomic_DNA"/>
</dbReference>
<evidence type="ECO:0000313" key="8">
    <source>
        <dbReference type="Proteomes" id="UP000219860"/>
    </source>
</evidence>
<dbReference type="Proteomes" id="UP000220214">
    <property type="component" value="Chromosome 6"/>
</dbReference>
<evidence type="ECO:0000313" key="2">
    <source>
        <dbReference type="EMBL" id="CXI20710.1"/>
    </source>
</evidence>
<evidence type="ECO:0000313" key="4">
    <source>
        <dbReference type="EMBL" id="SCN23680.1"/>
    </source>
</evidence>
<keyword evidence="1" id="KW-0175">Coiled coil</keyword>
<dbReference type="VEuPathDB" id="PlasmoDB:PBANKA_0622000"/>
<feature type="coiled-coil region" evidence="1">
    <location>
        <begin position="11"/>
        <end position="45"/>
    </location>
</feature>
<dbReference type="Proteomes" id="UP000219974">
    <property type="component" value="Chromosome 6"/>
</dbReference>
<gene>
    <name evidence="2" type="ORF">PBK173_000116900</name>
    <name evidence="4" type="ORF">PBNK65E_000112600</name>
    <name evidence="3" type="ORF">PBNK65NY_000111900</name>
    <name evidence="6" type="ORF">PBSP11A_000112200</name>
    <name evidence="5" type="ORF">PBSP11RLL_000112000</name>
</gene>
<dbReference type="EMBL" id="LT160026">
    <property type="protein sequence ID" value="CXI20710.1"/>
    <property type="molecule type" value="Genomic_DNA"/>
</dbReference>
<accession>A0A113R933</accession>
<evidence type="ECO:0000313" key="3">
    <source>
        <dbReference type="EMBL" id="SCM19986.1"/>
    </source>
</evidence>
<evidence type="ECO:0000313" key="6">
    <source>
        <dbReference type="EMBL" id="SCO60019.1"/>
    </source>
</evidence>
<dbReference type="EMBL" id="LT608254">
    <property type="protein sequence ID" value="SCO60019.1"/>
    <property type="molecule type" value="Genomic_DNA"/>
</dbReference>
<organism evidence="2 7">
    <name type="scientific">Plasmodium berghei</name>
    <dbReference type="NCBI Taxonomy" id="5821"/>
    <lineage>
        <taxon>Eukaryota</taxon>
        <taxon>Sar</taxon>
        <taxon>Alveolata</taxon>
        <taxon>Apicomplexa</taxon>
        <taxon>Aconoidasida</taxon>
        <taxon>Haemosporida</taxon>
        <taxon>Plasmodiidae</taxon>
        <taxon>Plasmodium</taxon>
        <taxon>Plasmodium (Vinckeia)</taxon>
    </lineage>
</organism>
<name>A0A113R933_PLABE</name>
<sequence>MQKLYSKNLSVEELAGLIKNEQIKCEHLKKENEKIKEQNFKIKEKLLSYVECDFTCENNQNYNLEKYNIILESIIDYINKLKAVDKYMKNDIYDLFEEFFYCIKEVILKQNNLCHLVKNDMLYFNVPEKSELFRKNLLTLRKINEHNSILRARIFLFNKFKEKNENLIHANFEQLELKYKNLKGKESILESKIENLNNKIKKSIEKKLHYDEKKNYLKKLLEDKILMLEESYNEIKKKKKLINNLKVKKEESVKKFNLAETGNVAKGVIEEYHYKREHLKKLNEMLEEVKRKYECLNKG</sequence>
<dbReference type="AlphaFoldDB" id="A0A113R933"/>
<dbReference type="EMBL" id="LT614632">
    <property type="protein sequence ID" value="SCN23680.1"/>
    <property type="molecule type" value="Genomic_DNA"/>
</dbReference>
<feature type="coiled-coil region" evidence="1">
    <location>
        <begin position="172"/>
        <end position="299"/>
    </location>
</feature>
<proteinExistence type="predicted"/>